<dbReference type="GO" id="GO:0009102">
    <property type="term" value="P:biotin biosynthetic process"/>
    <property type="evidence" value="ECO:0007669"/>
    <property type="project" value="UniProtKB-KW"/>
</dbReference>
<evidence type="ECO:0000256" key="4">
    <source>
        <dbReference type="ARBA" id="ARBA00011738"/>
    </source>
</evidence>
<dbReference type="Gene3D" id="3.40.640.10">
    <property type="entry name" value="Type I PLP-dependent aspartate aminotransferase-like (Major domain)"/>
    <property type="match status" value="1"/>
</dbReference>
<evidence type="ECO:0000256" key="11">
    <source>
        <dbReference type="ARBA" id="ARBA00047715"/>
    </source>
</evidence>
<evidence type="ECO:0000313" key="14">
    <source>
        <dbReference type="EMBL" id="SFK11312.1"/>
    </source>
</evidence>
<dbReference type="Pfam" id="PF00155">
    <property type="entry name" value="Aminotran_1_2"/>
    <property type="match status" value="1"/>
</dbReference>
<evidence type="ECO:0000256" key="6">
    <source>
        <dbReference type="ARBA" id="ARBA00022679"/>
    </source>
</evidence>
<dbReference type="GO" id="GO:0008710">
    <property type="term" value="F:8-amino-7-oxononanoate synthase activity"/>
    <property type="evidence" value="ECO:0007669"/>
    <property type="project" value="UniProtKB-EC"/>
</dbReference>
<dbReference type="GO" id="GO:0030170">
    <property type="term" value="F:pyridoxal phosphate binding"/>
    <property type="evidence" value="ECO:0007669"/>
    <property type="project" value="InterPro"/>
</dbReference>
<keyword evidence="6" id="KW-0808">Transferase</keyword>
<organism evidence="14 15">
    <name type="scientific">Desulfomicrobium apsheronum</name>
    <dbReference type="NCBI Taxonomy" id="52560"/>
    <lineage>
        <taxon>Bacteria</taxon>
        <taxon>Pseudomonadati</taxon>
        <taxon>Thermodesulfobacteriota</taxon>
        <taxon>Desulfovibrionia</taxon>
        <taxon>Desulfovibrionales</taxon>
        <taxon>Desulfomicrobiaceae</taxon>
        <taxon>Desulfomicrobium</taxon>
    </lineage>
</organism>
<dbReference type="InterPro" id="IPR015421">
    <property type="entry name" value="PyrdxlP-dep_Trfase_major"/>
</dbReference>
<dbReference type="InterPro" id="IPR015424">
    <property type="entry name" value="PyrdxlP-dep_Trfase"/>
</dbReference>
<dbReference type="InterPro" id="IPR004839">
    <property type="entry name" value="Aminotransferase_I/II_large"/>
</dbReference>
<evidence type="ECO:0000256" key="10">
    <source>
        <dbReference type="ARBA" id="ARBA00033381"/>
    </source>
</evidence>
<dbReference type="EC" id="2.3.1.47" evidence="5"/>
<sequence>MPEQNFLERLKNETEARRQAGLGRELLPVTGRNGASVILDGRAHLNFSSNDFLGLAQDRELAETLAQLCRRFGSGSGASRLVTGTTRSTLDAEQALADYFGYESCLILGSGFLANLTLIATLFSERDTLLLDKRAHTSTLAGVRHSRARFHTFRHNRMSHLRKLLMAYPAQAVLTESLFSMDADSPDFAALEALKSENGFLCIVDEAHAFGVLGPGGRGLGRAVADVAVGTLGKAFGLFGAFILCPRAVREHLIHFGQGFIYTTSLPPWHGDMVMAMLDRVGQSGARREHLRTLGNLACKELPEAGLQVRGEAHILALEVGEENRCQRLATALREAGMLVFAARYPTVPLGQAMLRVCLTAEHDTDDIFRLRDAISNALHRESAS</sequence>
<comment type="similarity">
    <text evidence="3">Belongs to the class-II pyridoxal-phosphate-dependent aminotransferase family. BioF subfamily.</text>
</comment>
<dbReference type="PANTHER" id="PTHR13693:SF100">
    <property type="entry name" value="8-AMINO-7-OXONONANOATE SYNTHASE"/>
    <property type="match status" value="1"/>
</dbReference>
<evidence type="ECO:0000256" key="12">
    <source>
        <dbReference type="RuleBase" id="RU003693"/>
    </source>
</evidence>
<comment type="subunit">
    <text evidence="4">Homodimer.</text>
</comment>
<evidence type="ECO:0000259" key="13">
    <source>
        <dbReference type="Pfam" id="PF00155"/>
    </source>
</evidence>
<evidence type="ECO:0000256" key="8">
    <source>
        <dbReference type="ARBA" id="ARBA00022898"/>
    </source>
</evidence>
<evidence type="ECO:0000256" key="1">
    <source>
        <dbReference type="ARBA" id="ARBA00001933"/>
    </source>
</evidence>
<protein>
    <recommendedName>
        <fullName evidence="5">8-amino-7-oxononanoate synthase</fullName>
        <ecNumber evidence="5">2.3.1.47</ecNumber>
    </recommendedName>
    <alternativeName>
        <fullName evidence="9">7-keto-8-amino-pelargonic acid synthase</fullName>
    </alternativeName>
    <alternativeName>
        <fullName evidence="10">8-amino-7-ketopelargonate synthase</fullName>
    </alternativeName>
</protein>
<evidence type="ECO:0000256" key="7">
    <source>
        <dbReference type="ARBA" id="ARBA00022756"/>
    </source>
</evidence>
<dbReference type="OrthoDB" id="9807157at2"/>
<comment type="cofactor">
    <cofactor evidence="1 12">
        <name>pyridoxal 5'-phosphate</name>
        <dbReference type="ChEBI" id="CHEBI:597326"/>
    </cofactor>
</comment>
<feature type="domain" description="Aminotransferase class I/classII large" evidence="13">
    <location>
        <begin position="45"/>
        <end position="375"/>
    </location>
</feature>
<dbReference type="RefSeq" id="WP_092376553.1">
    <property type="nucleotide sequence ID" value="NZ_FORX01000014.1"/>
</dbReference>
<dbReference type="PANTHER" id="PTHR13693">
    <property type="entry name" value="CLASS II AMINOTRANSFERASE/8-AMINO-7-OXONONANOATE SYNTHASE"/>
    <property type="match status" value="1"/>
</dbReference>
<comment type="catalytic activity">
    <reaction evidence="11">
        <text>6-carboxyhexanoyl-[ACP] + L-alanine + H(+) = (8S)-8-amino-7-oxononanoate + holo-[ACP] + CO2</text>
        <dbReference type="Rhea" id="RHEA:42288"/>
        <dbReference type="Rhea" id="RHEA-COMP:9685"/>
        <dbReference type="Rhea" id="RHEA-COMP:9955"/>
        <dbReference type="ChEBI" id="CHEBI:15378"/>
        <dbReference type="ChEBI" id="CHEBI:16526"/>
        <dbReference type="ChEBI" id="CHEBI:57972"/>
        <dbReference type="ChEBI" id="CHEBI:64479"/>
        <dbReference type="ChEBI" id="CHEBI:78846"/>
        <dbReference type="ChEBI" id="CHEBI:149468"/>
        <dbReference type="EC" id="2.3.1.47"/>
    </reaction>
</comment>
<gene>
    <name evidence="14" type="ORF">SAMN04488082_11477</name>
</gene>
<evidence type="ECO:0000256" key="5">
    <source>
        <dbReference type="ARBA" id="ARBA00013187"/>
    </source>
</evidence>
<evidence type="ECO:0000256" key="9">
    <source>
        <dbReference type="ARBA" id="ARBA00032610"/>
    </source>
</evidence>
<dbReference type="InterPro" id="IPR050087">
    <property type="entry name" value="AON_synthase_class-II"/>
</dbReference>
<dbReference type="PROSITE" id="PS00599">
    <property type="entry name" value="AA_TRANSFER_CLASS_2"/>
    <property type="match status" value="1"/>
</dbReference>
<evidence type="ECO:0000256" key="2">
    <source>
        <dbReference type="ARBA" id="ARBA00004746"/>
    </source>
</evidence>
<dbReference type="InterPro" id="IPR015422">
    <property type="entry name" value="PyrdxlP-dep_Trfase_small"/>
</dbReference>
<evidence type="ECO:0000313" key="15">
    <source>
        <dbReference type="Proteomes" id="UP000198635"/>
    </source>
</evidence>
<dbReference type="Gene3D" id="3.90.1150.10">
    <property type="entry name" value="Aspartate Aminotransferase, domain 1"/>
    <property type="match status" value="1"/>
</dbReference>
<dbReference type="EMBL" id="FORX01000014">
    <property type="protein sequence ID" value="SFK11312.1"/>
    <property type="molecule type" value="Genomic_DNA"/>
</dbReference>
<keyword evidence="7" id="KW-0093">Biotin biosynthesis</keyword>
<dbReference type="InterPro" id="IPR001917">
    <property type="entry name" value="Aminotrans_II_pyridoxalP_BS"/>
</dbReference>
<evidence type="ECO:0000256" key="3">
    <source>
        <dbReference type="ARBA" id="ARBA00010008"/>
    </source>
</evidence>
<reference evidence="15" key="1">
    <citation type="submission" date="2016-10" db="EMBL/GenBank/DDBJ databases">
        <authorList>
            <person name="Varghese N."/>
            <person name="Submissions S."/>
        </authorList>
    </citation>
    <scope>NUCLEOTIDE SEQUENCE [LARGE SCALE GENOMIC DNA]</scope>
    <source>
        <strain evidence="15">DSM 5918</strain>
    </source>
</reference>
<name>A0A1I3WUZ8_9BACT</name>
<dbReference type="Proteomes" id="UP000198635">
    <property type="component" value="Unassembled WGS sequence"/>
</dbReference>
<accession>A0A1I3WUZ8</accession>
<dbReference type="AlphaFoldDB" id="A0A1I3WUZ8"/>
<dbReference type="SUPFAM" id="SSF53383">
    <property type="entry name" value="PLP-dependent transferases"/>
    <property type="match status" value="1"/>
</dbReference>
<keyword evidence="15" id="KW-1185">Reference proteome</keyword>
<dbReference type="STRING" id="52560.SAMN04488082_11477"/>
<proteinExistence type="inferred from homology"/>
<comment type="pathway">
    <text evidence="2">Cofactor biosynthesis; biotin biosynthesis.</text>
</comment>
<keyword evidence="8 12" id="KW-0663">Pyridoxal phosphate</keyword>